<keyword evidence="2" id="KW-1185">Reference proteome</keyword>
<name>A0A2D2CW42_METT3</name>
<dbReference type="KEGG" id="mtw:CQW49_02520"/>
<proteinExistence type="predicted"/>
<dbReference type="AlphaFoldDB" id="A0A2D2CW42"/>
<evidence type="ECO:0000313" key="2">
    <source>
        <dbReference type="Proteomes" id="UP000230709"/>
    </source>
</evidence>
<organism evidence="1 2">
    <name type="scientific">Methylosinus trichosporium (strain ATCC 35070 / NCIMB 11131 / UNIQEM 75 / OB3b)</name>
    <dbReference type="NCBI Taxonomy" id="595536"/>
    <lineage>
        <taxon>Bacteria</taxon>
        <taxon>Pseudomonadati</taxon>
        <taxon>Pseudomonadota</taxon>
        <taxon>Alphaproteobacteria</taxon>
        <taxon>Hyphomicrobiales</taxon>
        <taxon>Methylocystaceae</taxon>
        <taxon>Methylosinus</taxon>
    </lineage>
</organism>
<reference evidence="2" key="1">
    <citation type="submission" date="2017-10" db="EMBL/GenBank/DDBJ databases">
        <title>Completed PacBio SMRT sequence of Methylosinus trichosporium OB3b reveals presence of a third large plasmid.</title>
        <authorList>
            <person name="Charles T.C."/>
            <person name="Lynch M.D.J."/>
            <person name="Heil J.R."/>
            <person name="Cheng J."/>
        </authorList>
    </citation>
    <scope>NUCLEOTIDE SEQUENCE [LARGE SCALE GENOMIC DNA]</scope>
    <source>
        <strain evidence="2">OB3b</strain>
    </source>
</reference>
<protein>
    <submittedName>
        <fullName evidence="1">Uncharacterized protein</fullName>
    </submittedName>
</protein>
<dbReference type="EMBL" id="CP023737">
    <property type="protein sequence ID" value="ATQ66894.1"/>
    <property type="molecule type" value="Genomic_DNA"/>
</dbReference>
<sequence length="139" mass="14934">MDAVIRPPRTARFRAVVPSKQNRSLLSNCAVALPGSDGRSAEARRFRDLVVAYLAPLGDIDSLPADVIALGRSAAALAMKSEQMQAQIVEGVKVNHDDLARTANALSRALSTLRRLRTAPTKGPSLIEAIAARHRKEAE</sequence>
<evidence type="ECO:0000313" key="1">
    <source>
        <dbReference type="EMBL" id="ATQ66894.1"/>
    </source>
</evidence>
<dbReference type="Proteomes" id="UP000230709">
    <property type="component" value="Chromosome"/>
</dbReference>
<dbReference type="STRING" id="595536.GCA_000178815_00442"/>
<accession>A0A2D2CW42</accession>
<gene>
    <name evidence="1" type="ORF">CQW49_02520</name>
</gene>